<keyword evidence="6" id="KW-0489">Methyltransferase</keyword>
<feature type="transmembrane region" description="Helical" evidence="5">
    <location>
        <begin position="12"/>
        <end position="33"/>
    </location>
</feature>
<dbReference type="Gene3D" id="1.20.120.1630">
    <property type="match status" value="1"/>
</dbReference>
<comment type="subcellular location">
    <subcellularLocation>
        <location evidence="1">Endomembrane system</location>
        <topology evidence="1">Multi-pass membrane protein</topology>
    </subcellularLocation>
</comment>
<evidence type="ECO:0000256" key="3">
    <source>
        <dbReference type="ARBA" id="ARBA00022989"/>
    </source>
</evidence>
<dbReference type="AlphaFoldDB" id="A0A2U1CIN0"/>
<keyword evidence="2 5" id="KW-0812">Transmembrane</keyword>
<protein>
    <submittedName>
        <fullName evidence="6">Phospholipid methyltransferase</fullName>
    </submittedName>
</protein>
<evidence type="ECO:0000256" key="2">
    <source>
        <dbReference type="ARBA" id="ARBA00022692"/>
    </source>
</evidence>
<dbReference type="GO" id="GO:0008168">
    <property type="term" value="F:methyltransferase activity"/>
    <property type="evidence" value="ECO:0007669"/>
    <property type="project" value="UniProtKB-KW"/>
</dbReference>
<feature type="transmembrane region" description="Helical" evidence="5">
    <location>
        <begin position="97"/>
        <end position="123"/>
    </location>
</feature>
<dbReference type="Proteomes" id="UP000246145">
    <property type="component" value="Unassembled WGS sequence"/>
</dbReference>
<organism evidence="6 7">
    <name type="scientific">Pusillimonas noertemannii</name>
    <dbReference type="NCBI Taxonomy" id="305977"/>
    <lineage>
        <taxon>Bacteria</taxon>
        <taxon>Pseudomonadati</taxon>
        <taxon>Pseudomonadota</taxon>
        <taxon>Betaproteobacteria</taxon>
        <taxon>Burkholderiales</taxon>
        <taxon>Alcaligenaceae</taxon>
        <taxon>Pusillimonas</taxon>
    </lineage>
</organism>
<dbReference type="Pfam" id="PF04191">
    <property type="entry name" value="PEMT"/>
    <property type="match status" value="1"/>
</dbReference>
<accession>A0A2U1CIN0</accession>
<keyword evidence="6" id="KW-0808">Transferase</keyword>
<dbReference type="InterPro" id="IPR007318">
    <property type="entry name" value="Phopholipid_MeTrfase"/>
</dbReference>
<evidence type="ECO:0000313" key="6">
    <source>
        <dbReference type="EMBL" id="PVY60844.1"/>
    </source>
</evidence>
<dbReference type="PANTHER" id="PTHR43847:SF1">
    <property type="entry name" value="BLL3993 PROTEIN"/>
    <property type="match status" value="1"/>
</dbReference>
<dbReference type="GO" id="GO:0012505">
    <property type="term" value="C:endomembrane system"/>
    <property type="evidence" value="ECO:0007669"/>
    <property type="project" value="UniProtKB-SubCell"/>
</dbReference>
<evidence type="ECO:0000313" key="7">
    <source>
        <dbReference type="Proteomes" id="UP000246145"/>
    </source>
</evidence>
<dbReference type="STRING" id="1231391.GCA_000308195_03136"/>
<comment type="caution">
    <text evidence="6">The sequence shown here is derived from an EMBL/GenBank/DDBJ whole genome shotgun (WGS) entry which is preliminary data.</text>
</comment>
<dbReference type="InterPro" id="IPR052527">
    <property type="entry name" value="Metal_cation-efflux_comp"/>
</dbReference>
<dbReference type="GO" id="GO:0032259">
    <property type="term" value="P:methylation"/>
    <property type="evidence" value="ECO:0007669"/>
    <property type="project" value="UniProtKB-KW"/>
</dbReference>
<keyword evidence="3 5" id="KW-1133">Transmembrane helix</keyword>
<keyword evidence="7" id="KW-1185">Reference proteome</keyword>
<keyword evidence="4 5" id="KW-0472">Membrane</keyword>
<dbReference type="EMBL" id="QEKO01000006">
    <property type="protein sequence ID" value="PVY60844.1"/>
    <property type="molecule type" value="Genomic_DNA"/>
</dbReference>
<dbReference type="PANTHER" id="PTHR43847">
    <property type="entry name" value="BLL3993 PROTEIN"/>
    <property type="match status" value="1"/>
</dbReference>
<proteinExistence type="predicted"/>
<name>A0A2U1CIN0_9BURK</name>
<evidence type="ECO:0000256" key="1">
    <source>
        <dbReference type="ARBA" id="ARBA00004127"/>
    </source>
</evidence>
<evidence type="ECO:0000256" key="5">
    <source>
        <dbReference type="SAM" id="Phobius"/>
    </source>
</evidence>
<reference evidence="6 7" key="1">
    <citation type="submission" date="2018-04" db="EMBL/GenBank/DDBJ databases">
        <title>Genomic Encyclopedia of Type Strains, Phase IV (KMG-IV): sequencing the most valuable type-strain genomes for metagenomic binning, comparative biology and taxonomic classification.</title>
        <authorList>
            <person name="Goeker M."/>
        </authorList>
    </citation>
    <scope>NUCLEOTIDE SEQUENCE [LARGE SCALE GENOMIC DNA]</scope>
    <source>
        <strain evidence="6 7">DSM 10065</strain>
    </source>
</reference>
<gene>
    <name evidence="6" type="ORF">C7440_3348</name>
</gene>
<sequence>MSKRAPLLRRRPGSSTLTFLVYPVAVLAFELALHGGRPEFSPWYLLLMVWGYAQYRLCGRYRIRLGGGGPGMDTPPDRLVTTGPFAFSRNPMYMGHIIFLAGLALALHSWLAAALALATVLRFNSRIRRDESRLVERFGEPYAVYMTKVRRWI</sequence>
<dbReference type="RefSeq" id="WP_180064404.1">
    <property type="nucleotide sequence ID" value="NZ_JACCEX010000010.1"/>
</dbReference>
<evidence type="ECO:0000256" key="4">
    <source>
        <dbReference type="ARBA" id="ARBA00023136"/>
    </source>
</evidence>